<evidence type="ECO:0000313" key="3">
    <source>
        <dbReference type="Proteomes" id="UP000735874"/>
    </source>
</evidence>
<dbReference type="InterPro" id="IPR011990">
    <property type="entry name" value="TPR-like_helical_dom_sf"/>
</dbReference>
<sequence>ETEAESEDDVGSDTLPEVDVLVNLGHVMMEKGSVSAAVQAFTRAVEIRPDDPALHSLLGRAYYADENLEDAVASIAKSLELEPSATNSTLLGKILFEKGDHEKAIAAYQQSLDMQK</sequence>
<evidence type="ECO:0000313" key="2">
    <source>
        <dbReference type="EMBL" id="KAG2861888.1"/>
    </source>
</evidence>
<dbReference type="EMBL" id="RCMG01000142">
    <property type="protein sequence ID" value="KAG2861888.1"/>
    <property type="molecule type" value="Genomic_DNA"/>
</dbReference>
<feature type="non-terminal residue" evidence="2">
    <location>
        <position position="1"/>
    </location>
</feature>
<dbReference type="GO" id="GO:0043328">
    <property type="term" value="P:protein transport to vacuole involved in ubiquitin-dependent protein catabolic process via the multivesicular body sorting pathway"/>
    <property type="evidence" value="ECO:0007669"/>
    <property type="project" value="TreeGrafter"/>
</dbReference>
<dbReference type="InterPro" id="IPR019734">
    <property type="entry name" value="TPR_rpt"/>
</dbReference>
<dbReference type="GO" id="GO:0033565">
    <property type="term" value="C:ESCRT-0 complex"/>
    <property type="evidence" value="ECO:0007669"/>
    <property type="project" value="TreeGrafter"/>
</dbReference>
<dbReference type="Gene3D" id="1.25.40.10">
    <property type="entry name" value="Tetratricopeptide repeat domain"/>
    <property type="match status" value="1"/>
</dbReference>
<dbReference type="GO" id="GO:0043130">
    <property type="term" value="F:ubiquitin binding"/>
    <property type="evidence" value="ECO:0007669"/>
    <property type="project" value="TreeGrafter"/>
</dbReference>
<dbReference type="Pfam" id="PF13414">
    <property type="entry name" value="TPR_11"/>
    <property type="match status" value="1"/>
</dbReference>
<dbReference type="SUPFAM" id="SSF48452">
    <property type="entry name" value="TPR-like"/>
    <property type="match status" value="1"/>
</dbReference>
<evidence type="ECO:0000256" key="1">
    <source>
        <dbReference type="PROSITE-ProRule" id="PRU00339"/>
    </source>
</evidence>
<keyword evidence="1" id="KW-0802">TPR repeat</keyword>
<protein>
    <recommendedName>
        <fullName evidence="4">Tetratricopeptide repeat protein</fullName>
    </recommendedName>
</protein>
<reference evidence="2" key="1">
    <citation type="submission" date="2018-10" db="EMBL/GenBank/DDBJ databases">
        <title>Effector identification in a new, highly contiguous assembly of the strawberry crown rot pathogen Phytophthora cactorum.</title>
        <authorList>
            <person name="Armitage A.D."/>
            <person name="Nellist C.F."/>
            <person name="Bates H."/>
            <person name="Vickerstaff R.J."/>
            <person name="Harrison R.J."/>
        </authorList>
    </citation>
    <scope>NUCLEOTIDE SEQUENCE</scope>
    <source>
        <strain evidence="2">15-7</strain>
    </source>
</reference>
<evidence type="ECO:0008006" key="4">
    <source>
        <dbReference type="Google" id="ProtNLM"/>
    </source>
</evidence>
<name>A0A8T0ZG43_9STRA</name>
<feature type="repeat" description="TPR" evidence="1">
    <location>
        <begin position="18"/>
        <end position="51"/>
    </location>
</feature>
<dbReference type="GO" id="GO:0006623">
    <property type="term" value="P:protein targeting to vacuole"/>
    <property type="evidence" value="ECO:0007669"/>
    <property type="project" value="TreeGrafter"/>
</dbReference>
<organism evidence="2 3">
    <name type="scientific">Phytophthora cactorum</name>
    <dbReference type="NCBI Taxonomy" id="29920"/>
    <lineage>
        <taxon>Eukaryota</taxon>
        <taxon>Sar</taxon>
        <taxon>Stramenopiles</taxon>
        <taxon>Oomycota</taxon>
        <taxon>Peronosporomycetes</taxon>
        <taxon>Peronosporales</taxon>
        <taxon>Peronosporaceae</taxon>
        <taxon>Phytophthora</taxon>
    </lineage>
</organism>
<dbReference type="Pfam" id="PF13181">
    <property type="entry name" value="TPR_8"/>
    <property type="match status" value="1"/>
</dbReference>
<dbReference type="PROSITE" id="PS50293">
    <property type="entry name" value="TPR_REGION"/>
    <property type="match status" value="2"/>
</dbReference>
<dbReference type="VEuPathDB" id="FungiDB:PC110_g1652"/>
<feature type="repeat" description="TPR" evidence="1">
    <location>
        <begin position="52"/>
        <end position="85"/>
    </location>
</feature>
<comment type="caution">
    <text evidence="2">The sequence shown here is derived from an EMBL/GenBank/DDBJ whole genome shotgun (WGS) entry which is preliminary data.</text>
</comment>
<dbReference type="AlphaFoldDB" id="A0A8T0ZG43"/>
<proteinExistence type="predicted"/>
<gene>
    <name evidence="2" type="ORF">PC113_g6777</name>
</gene>
<accession>A0A8T0ZG43</accession>
<dbReference type="PANTHER" id="PTHR47794">
    <property type="entry name" value="VACUOLAR PROTEIN SORTING-ASSOCIATED PROTEIN 27"/>
    <property type="match status" value="1"/>
</dbReference>
<dbReference type="Proteomes" id="UP000735874">
    <property type="component" value="Unassembled WGS sequence"/>
</dbReference>
<dbReference type="PANTHER" id="PTHR47794:SF1">
    <property type="entry name" value="VACUOLAR PROTEIN SORTING-ASSOCIATED PROTEIN 27"/>
    <property type="match status" value="1"/>
</dbReference>
<dbReference type="SMART" id="SM00028">
    <property type="entry name" value="TPR"/>
    <property type="match status" value="2"/>
</dbReference>
<dbReference type="GO" id="GO:0032266">
    <property type="term" value="F:phosphatidylinositol-3-phosphate binding"/>
    <property type="evidence" value="ECO:0007669"/>
    <property type="project" value="TreeGrafter"/>
</dbReference>
<dbReference type="PROSITE" id="PS50005">
    <property type="entry name" value="TPR"/>
    <property type="match status" value="2"/>
</dbReference>